<organism evidence="1 2">
    <name type="scientific">Zizania palustris</name>
    <name type="common">Northern wild rice</name>
    <dbReference type="NCBI Taxonomy" id="103762"/>
    <lineage>
        <taxon>Eukaryota</taxon>
        <taxon>Viridiplantae</taxon>
        <taxon>Streptophyta</taxon>
        <taxon>Embryophyta</taxon>
        <taxon>Tracheophyta</taxon>
        <taxon>Spermatophyta</taxon>
        <taxon>Magnoliopsida</taxon>
        <taxon>Liliopsida</taxon>
        <taxon>Poales</taxon>
        <taxon>Poaceae</taxon>
        <taxon>BOP clade</taxon>
        <taxon>Oryzoideae</taxon>
        <taxon>Oryzeae</taxon>
        <taxon>Zizaniinae</taxon>
        <taxon>Zizania</taxon>
    </lineage>
</organism>
<sequence length="83" mass="9249">MVLVAPPSLSPLLAARSWFSSGFFSLLAVWEGGREGVGFGAWRGLLHPHGSGIYRVPADRRDQYWDFRKKAKTEGMLEDVLPC</sequence>
<proteinExistence type="predicted"/>
<dbReference type="Proteomes" id="UP000729402">
    <property type="component" value="Unassembled WGS sequence"/>
</dbReference>
<dbReference type="EMBL" id="JAAALK010000286">
    <property type="protein sequence ID" value="KAG8063450.1"/>
    <property type="molecule type" value="Genomic_DNA"/>
</dbReference>
<gene>
    <name evidence="1" type="ORF">GUJ93_ZPchr0003g16654</name>
</gene>
<name>A0A8J5VEK3_ZIZPA</name>
<dbReference type="AlphaFoldDB" id="A0A8J5VEK3"/>
<comment type="caution">
    <text evidence="1">The sequence shown here is derived from an EMBL/GenBank/DDBJ whole genome shotgun (WGS) entry which is preliminary data.</text>
</comment>
<accession>A0A8J5VEK3</accession>
<evidence type="ECO:0000313" key="2">
    <source>
        <dbReference type="Proteomes" id="UP000729402"/>
    </source>
</evidence>
<evidence type="ECO:0000313" key="1">
    <source>
        <dbReference type="EMBL" id="KAG8063450.1"/>
    </source>
</evidence>
<keyword evidence="2" id="KW-1185">Reference proteome</keyword>
<reference evidence="1" key="1">
    <citation type="journal article" date="2021" name="bioRxiv">
        <title>Whole Genome Assembly and Annotation of Northern Wild Rice, Zizania palustris L., Supports a Whole Genome Duplication in the Zizania Genus.</title>
        <authorList>
            <person name="Haas M."/>
            <person name="Kono T."/>
            <person name="Macchietto M."/>
            <person name="Millas R."/>
            <person name="McGilp L."/>
            <person name="Shao M."/>
            <person name="Duquette J."/>
            <person name="Hirsch C.N."/>
            <person name="Kimball J."/>
        </authorList>
    </citation>
    <scope>NUCLEOTIDE SEQUENCE</scope>
    <source>
        <tissue evidence="1">Fresh leaf tissue</tissue>
    </source>
</reference>
<protein>
    <submittedName>
        <fullName evidence="1">Uncharacterized protein</fullName>
    </submittedName>
</protein>
<reference evidence="1" key="2">
    <citation type="submission" date="2021-02" db="EMBL/GenBank/DDBJ databases">
        <authorList>
            <person name="Kimball J.A."/>
            <person name="Haas M.W."/>
            <person name="Macchietto M."/>
            <person name="Kono T."/>
            <person name="Duquette J."/>
            <person name="Shao M."/>
        </authorList>
    </citation>
    <scope>NUCLEOTIDE SEQUENCE</scope>
    <source>
        <tissue evidence="1">Fresh leaf tissue</tissue>
    </source>
</reference>